<protein>
    <submittedName>
        <fullName evidence="1">Uncharacterized protein</fullName>
    </submittedName>
</protein>
<proteinExistence type="predicted"/>
<evidence type="ECO:0000313" key="1">
    <source>
        <dbReference type="EMBL" id="MED6144414.1"/>
    </source>
</evidence>
<keyword evidence="2" id="KW-1185">Reference proteome</keyword>
<sequence>MRPTSTKKSMMCWGISLRWHPNVTRTCSSLNNQTNRCRNLPSGCRCRPPVSRIGTTLRPVAHERPHSGAAVLPKAGANPYHKGWGGRAREVNELV</sequence>
<dbReference type="EMBL" id="JASCZI010090663">
    <property type="protein sequence ID" value="MED6144414.1"/>
    <property type="molecule type" value="Genomic_DNA"/>
</dbReference>
<organism evidence="1 2">
    <name type="scientific">Stylosanthes scabra</name>
    <dbReference type="NCBI Taxonomy" id="79078"/>
    <lineage>
        <taxon>Eukaryota</taxon>
        <taxon>Viridiplantae</taxon>
        <taxon>Streptophyta</taxon>
        <taxon>Embryophyta</taxon>
        <taxon>Tracheophyta</taxon>
        <taxon>Spermatophyta</taxon>
        <taxon>Magnoliopsida</taxon>
        <taxon>eudicotyledons</taxon>
        <taxon>Gunneridae</taxon>
        <taxon>Pentapetalae</taxon>
        <taxon>rosids</taxon>
        <taxon>fabids</taxon>
        <taxon>Fabales</taxon>
        <taxon>Fabaceae</taxon>
        <taxon>Papilionoideae</taxon>
        <taxon>50 kb inversion clade</taxon>
        <taxon>dalbergioids sensu lato</taxon>
        <taxon>Dalbergieae</taxon>
        <taxon>Pterocarpus clade</taxon>
        <taxon>Stylosanthes</taxon>
    </lineage>
</organism>
<gene>
    <name evidence="1" type="ORF">PIB30_015418</name>
</gene>
<evidence type="ECO:0000313" key="2">
    <source>
        <dbReference type="Proteomes" id="UP001341840"/>
    </source>
</evidence>
<dbReference type="Proteomes" id="UP001341840">
    <property type="component" value="Unassembled WGS sequence"/>
</dbReference>
<reference evidence="1 2" key="1">
    <citation type="journal article" date="2023" name="Plants (Basel)">
        <title>Bridging the Gap: Combining Genomics and Transcriptomics Approaches to Understand Stylosanthes scabra, an Orphan Legume from the Brazilian Caatinga.</title>
        <authorList>
            <person name="Ferreira-Neto J.R.C."/>
            <person name="da Silva M.D."/>
            <person name="Binneck E."/>
            <person name="de Melo N.F."/>
            <person name="da Silva R.H."/>
            <person name="de Melo A.L.T.M."/>
            <person name="Pandolfi V."/>
            <person name="Bustamante F.O."/>
            <person name="Brasileiro-Vidal A.C."/>
            <person name="Benko-Iseppon A.M."/>
        </authorList>
    </citation>
    <scope>NUCLEOTIDE SEQUENCE [LARGE SCALE GENOMIC DNA]</scope>
    <source>
        <tissue evidence="1">Leaves</tissue>
    </source>
</reference>
<comment type="caution">
    <text evidence="1">The sequence shown here is derived from an EMBL/GenBank/DDBJ whole genome shotgun (WGS) entry which is preliminary data.</text>
</comment>
<accession>A0ABU6T6Q4</accession>
<name>A0ABU6T6Q4_9FABA</name>